<dbReference type="CDD" id="cd03789">
    <property type="entry name" value="GT9_LPS_heptosyltransferase"/>
    <property type="match status" value="1"/>
</dbReference>
<dbReference type="Proteomes" id="UP000008514">
    <property type="component" value="Chromosome"/>
</dbReference>
<dbReference type="Pfam" id="PF01075">
    <property type="entry name" value="Glyco_transf_9"/>
    <property type="match status" value="1"/>
</dbReference>
<dbReference type="EMBL" id="CP003879">
    <property type="protein sequence ID" value="AFU67686.1"/>
    <property type="molecule type" value="Genomic_DNA"/>
</dbReference>
<sequence length="352" mass="40408">MTAFKKSINIFRREATRLVTSGLLDKQSVNFPNSSEVKRILITRPNHRLGNQLLITPLVKEVHEQFPEAKIDLFLKGNLGGLIFENYNYVDKIMSLPKKHFKELGRYLLAWTKLKQKKYDLVINAEACSSSGRLSTKLSRAKHKFFGFERHHNLITCEDGIHISKYPIYSLRYFLRQSPTAEVLPSLEIKLSSKEICSGRKLLKRYADLNKPTICLYTFATDKKCFEKVWWSNFYENLVKVFPGYNIIEILPVENISALDFKIPSFYSKNIREIASFISQTSLFITGDCGIMHLAAATQTPTVALFNVTNKDMYGPYNSGCLNIDVNLKNELDICLSIETHIESLIHYDLEA</sequence>
<dbReference type="InterPro" id="IPR002201">
    <property type="entry name" value="Glyco_trans_9"/>
</dbReference>
<reference evidence="3" key="2">
    <citation type="submission" date="2012-09" db="EMBL/GenBank/DDBJ databases">
        <title>The complete sequence of Psychroflexus torquis an extreme psychrophile from sea-ice that is stimulated by light.</title>
        <authorList>
            <person name="Feng S."/>
            <person name="Powell S.M."/>
            <person name="Bowman J.P."/>
        </authorList>
    </citation>
    <scope>NUCLEOTIDE SEQUENCE [LARGE SCALE GENOMIC DNA]</scope>
    <source>
        <strain evidence="3">ATCC 700755</strain>
    </source>
</reference>
<dbReference type="OrthoDB" id="9797795at2"/>
<dbReference type="Gene3D" id="3.40.50.2000">
    <property type="entry name" value="Glycogen Phosphorylase B"/>
    <property type="match status" value="2"/>
</dbReference>
<dbReference type="RefSeq" id="WP_015023303.1">
    <property type="nucleotide sequence ID" value="NC_018721.1"/>
</dbReference>
<proteinExistence type="predicted"/>
<dbReference type="GO" id="GO:0005829">
    <property type="term" value="C:cytosol"/>
    <property type="evidence" value="ECO:0007669"/>
    <property type="project" value="TreeGrafter"/>
</dbReference>
<evidence type="ECO:0000256" key="2">
    <source>
        <dbReference type="ARBA" id="ARBA00022679"/>
    </source>
</evidence>
<dbReference type="AlphaFoldDB" id="K4IF19"/>
<dbReference type="GO" id="GO:0009244">
    <property type="term" value="P:lipopolysaccharide core region biosynthetic process"/>
    <property type="evidence" value="ECO:0007669"/>
    <property type="project" value="TreeGrafter"/>
</dbReference>
<accession>K4IF19</accession>
<protein>
    <submittedName>
        <fullName evidence="3">ADP-heptose-LPS heptosyltransferase RfaF</fullName>
    </submittedName>
</protein>
<evidence type="ECO:0000313" key="4">
    <source>
        <dbReference type="Proteomes" id="UP000008514"/>
    </source>
</evidence>
<dbReference type="KEGG" id="ptq:P700755_000670"/>
<dbReference type="HOGENOM" id="CLU_056162_2_0_10"/>
<keyword evidence="4" id="KW-1185">Reference proteome</keyword>
<dbReference type="SUPFAM" id="SSF53756">
    <property type="entry name" value="UDP-Glycosyltransferase/glycogen phosphorylase"/>
    <property type="match status" value="1"/>
</dbReference>
<dbReference type="PANTHER" id="PTHR30160">
    <property type="entry name" value="TETRAACYLDISACCHARIDE 4'-KINASE-RELATED"/>
    <property type="match status" value="1"/>
</dbReference>
<dbReference type="STRING" id="313595.P700755_000670"/>
<name>K4IF19_PSYTT</name>
<keyword evidence="1" id="KW-0328">Glycosyltransferase</keyword>
<reference evidence="3" key="1">
    <citation type="submission" date="2006-03" db="EMBL/GenBank/DDBJ databases">
        <authorList>
            <person name="Bowman J."/>
            <person name="Ferriera S."/>
            <person name="Johnson J."/>
            <person name="Kravitz S."/>
            <person name="Halpern A."/>
            <person name="Remington K."/>
            <person name="Beeson K."/>
            <person name="Tran B."/>
            <person name="Rogers Y.-H."/>
            <person name="Friedman R."/>
            <person name="Venter J.C."/>
        </authorList>
    </citation>
    <scope>NUCLEOTIDE SEQUENCE [LARGE SCALE GENOMIC DNA]</scope>
    <source>
        <strain evidence="3">ATCC 700755</strain>
    </source>
</reference>
<evidence type="ECO:0000256" key="1">
    <source>
        <dbReference type="ARBA" id="ARBA00022676"/>
    </source>
</evidence>
<organism evidence="3 4">
    <name type="scientific">Psychroflexus torquis (strain ATCC 700755 / CIP 106069 / ACAM 623)</name>
    <dbReference type="NCBI Taxonomy" id="313595"/>
    <lineage>
        <taxon>Bacteria</taxon>
        <taxon>Pseudomonadati</taxon>
        <taxon>Bacteroidota</taxon>
        <taxon>Flavobacteriia</taxon>
        <taxon>Flavobacteriales</taxon>
        <taxon>Flavobacteriaceae</taxon>
        <taxon>Psychroflexus</taxon>
    </lineage>
</organism>
<evidence type="ECO:0000313" key="3">
    <source>
        <dbReference type="EMBL" id="AFU67686.1"/>
    </source>
</evidence>
<dbReference type="GO" id="GO:0008713">
    <property type="term" value="F:ADP-heptose-lipopolysaccharide heptosyltransferase activity"/>
    <property type="evidence" value="ECO:0007669"/>
    <property type="project" value="TreeGrafter"/>
</dbReference>
<dbReference type="InterPro" id="IPR051199">
    <property type="entry name" value="LPS_LOS_Heptosyltrfase"/>
</dbReference>
<dbReference type="eggNOG" id="COG0859">
    <property type="taxonomic scope" value="Bacteria"/>
</dbReference>
<keyword evidence="2" id="KW-0808">Transferase</keyword>
<gene>
    <name evidence="3" type="ordered locus">P700755_000670</name>
</gene>